<dbReference type="Proteomes" id="UP000654257">
    <property type="component" value="Unassembled WGS sequence"/>
</dbReference>
<accession>A0A917G305</accession>
<evidence type="ECO:0000313" key="3">
    <source>
        <dbReference type="EMBL" id="GGG19965.1"/>
    </source>
</evidence>
<dbReference type="RefSeq" id="WP_188546398.1">
    <property type="nucleotide sequence ID" value="NZ_BMCU01000004.1"/>
</dbReference>
<evidence type="ECO:0000259" key="1">
    <source>
        <dbReference type="Pfam" id="PF13338"/>
    </source>
</evidence>
<dbReference type="InterPro" id="IPR025159">
    <property type="entry name" value="AbiEi_N"/>
</dbReference>
<dbReference type="EMBL" id="BMCU01000004">
    <property type="protein sequence ID" value="GGG19965.1"/>
    <property type="molecule type" value="Genomic_DNA"/>
</dbReference>
<protein>
    <recommendedName>
        <fullName evidence="5">DUF559 domain-containing protein</fullName>
    </recommendedName>
</protein>
<dbReference type="Gene3D" id="3.40.960.10">
    <property type="entry name" value="VSR Endonuclease"/>
    <property type="match status" value="1"/>
</dbReference>
<evidence type="ECO:0008006" key="5">
    <source>
        <dbReference type="Google" id="ProtNLM"/>
    </source>
</evidence>
<dbReference type="Pfam" id="PF13338">
    <property type="entry name" value="AbiEi_4"/>
    <property type="match status" value="1"/>
</dbReference>
<evidence type="ECO:0000259" key="2">
    <source>
        <dbReference type="Pfam" id="PF18741"/>
    </source>
</evidence>
<dbReference type="SUPFAM" id="SSF52980">
    <property type="entry name" value="Restriction endonuclease-like"/>
    <property type="match status" value="1"/>
</dbReference>
<proteinExistence type="predicted"/>
<dbReference type="Pfam" id="PF18741">
    <property type="entry name" value="MTES_1575"/>
    <property type="match status" value="1"/>
</dbReference>
<feature type="domain" description="Restriction endonuclease type II-like" evidence="2">
    <location>
        <begin position="200"/>
        <end position="287"/>
    </location>
</feature>
<reference evidence="3" key="2">
    <citation type="submission" date="2020-09" db="EMBL/GenBank/DDBJ databases">
        <authorList>
            <person name="Sun Q."/>
            <person name="Sedlacek I."/>
        </authorList>
    </citation>
    <scope>NUCLEOTIDE SEQUENCE</scope>
    <source>
        <strain evidence="3">CCM 7905</strain>
    </source>
</reference>
<dbReference type="AlphaFoldDB" id="A0A917G305"/>
<organism evidence="3 4">
    <name type="scientific">Rhodococcoides trifolii</name>
    <dbReference type="NCBI Taxonomy" id="908250"/>
    <lineage>
        <taxon>Bacteria</taxon>
        <taxon>Bacillati</taxon>
        <taxon>Actinomycetota</taxon>
        <taxon>Actinomycetes</taxon>
        <taxon>Mycobacteriales</taxon>
        <taxon>Nocardiaceae</taxon>
        <taxon>Rhodococcoides</taxon>
    </lineage>
</organism>
<comment type="caution">
    <text evidence="3">The sequence shown here is derived from an EMBL/GenBank/DDBJ whole genome shotgun (WGS) entry which is preliminary data.</text>
</comment>
<name>A0A917G305_9NOCA</name>
<dbReference type="InterPro" id="IPR049468">
    <property type="entry name" value="Restrct_endonuc-II-like_dom"/>
</dbReference>
<dbReference type="InterPro" id="IPR011335">
    <property type="entry name" value="Restrct_endonuc-II-like"/>
</dbReference>
<evidence type="ECO:0000313" key="4">
    <source>
        <dbReference type="Proteomes" id="UP000654257"/>
    </source>
</evidence>
<keyword evidence="4" id="KW-1185">Reference proteome</keyword>
<reference evidence="3" key="1">
    <citation type="journal article" date="2014" name="Int. J. Syst. Evol. Microbiol.">
        <title>Complete genome sequence of Corynebacterium casei LMG S-19264T (=DSM 44701T), isolated from a smear-ripened cheese.</title>
        <authorList>
            <consortium name="US DOE Joint Genome Institute (JGI-PGF)"/>
            <person name="Walter F."/>
            <person name="Albersmeier A."/>
            <person name="Kalinowski J."/>
            <person name="Ruckert C."/>
        </authorList>
    </citation>
    <scope>NUCLEOTIDE SEQUENCE</scope>
    <source>
        <strain evidence="3">CCM 7905</strain>
    </source>
</reference>
<feature type="domain" description="AbiEi antitoxin N-terminal" evidence="1">
    <location>
        <begin position="6"/>
        <end position="51"/>
    </location>
</feature>
<sequence length="293" mass="32559">MQPPELSRILAKQDGVISAGQALRAGLSRAAIGRRVQTGRWRSVGPGVYLSADRQLTDAAELRAAVLGAGDRACAYGPSAPWWHGLLDRAPQKQWVTTPRRRNIKRGNGITVRRRDLQYRDVDTVRGLRVTNVPLTVLEAAVLVPDGSRLMDRALQFKTNLPILTAVHELHAGRAGSVEAARLLRIAAEGGHSEAERILLRLLRGAGITGWRTHVKTCGYEVDVAFAVQRVAIEVDGWAWHRDVERFDHDAHRQNVLINAGWHVLRFTYHRIVGDPSGVLLEIRRAIGHNRSR</sequence>
<gene>
    <name evidence="3" type="ORF">GCM10007304_37330</name>
</gene>